<dbReference type="NCBIfam" id="TIGR02199">
    <property type="entry name" value="rfaE_dom_II"/>
    <property type="match status" value="1"/>
</dbReference>
<dbReference type="PANTHER" id="PTHR46969">
    <property type="entry name" value="BIFUNCTIONAL PROTEIN HLDE"/>
    <property type="match status" value="1"/>
</dbReference>
<dbReference type="GO" id="GO:0016773">
    <property type="term" value="F:phosphotransferase activity, alcohol group as acceptor"/>
    <property type="evidence" value="ECO:0007669"/>
    <property type="project" value="InterPro"/>
</dbReference>
<dbReference type="Gene3D" id="3.40.50.620">
    <property type="entry name" value="HUPs"/>
    <property type="match status" value="1"/>
</dbReference>
<evidence type="ECO:0000256" key="11">
    <source>
        <dbReference type="ARBA" id="ARBA00047428"/>
    </source>
</evidence>
<feature type="region of interest" description="Cytidylyltransferase" evidence="12">
    <location>
        <begin position="363"/>
        <end position="493"/>
    </location>
</feature>
<dbReference type="PROSITE" id="PS00583">
    <property type="entry name" value="PFKB_KINASES_1"/>
    <property type="match status" value="1"/>
</dbReference>
<evidence type="ECO:0000313" key="15">
    <source>
        <dbReference type="EMBL" id="CRH05076.1"/>
    </source>
</evidence>
<feature type="domain" description="Carbohydrate kinase PfkB" evidence="13">
    <location>
        <begin position="19"/>
        <end position="318"/>
    </location>
</feature>
<keyword evidence="10 12" id="KW-0119">Carbohydrate metabolism</keyword>
<keyword evidence="4 12" id="KW-0808">Transferase</keyword>
<dbReference type="GO" id="GO:0005829">
    <property type="term" value="C:cytosol"/>
    <property type="evidence" value="ECO:0007669"/>
    <property type="project" value="TreeGrafter"/>
</dbReference>
<comment type="similarity">
    <text evidence="12">In the C-terminal section; belongs to the cytidylyltransferase family.</text>
</comment>
<evidence type="ECO:0000256" key="6">
    <source>
        <dbReference type="ARBA" id="ARBA00022741"/>
    </source>
</evidence>
<evidence type="ECO:0000256" key="2">
    <source>
        <dbReference type="ARBA" id="ARBA00003753"/>
    </source>
</evidence>
<evidence type="ECO:0000259" key="14">
    <source>
        <dbReference type="Pfam" id="PF01467"/>
    </source>
</evidence>
<dbReference type="AlphaFoldDB" id="A0A1S7LH10"/>
<dbReference type="EC" id="2.7.7.70" evidence="12"/>
<dbReference type="SUPFAM" id="SSF52374">
    <property type="entry name" value="Nucleotidylyl transferase"/>
    <property type="match status" value="1"/>
</dbReference>
<gene>
    <name evidence="15" type="primary">rfaE</name>
    <name evidence="12" type="synonym">hldE</name>
    <name evidence="15" type="ORF">MAGMO_0877</name>
</gene>
<keyword evidence="8 12" id="KW-0067">ATP-binding</keyword>
<evidence type="ECO:0000256" key="9">
    <source>
        <dbReference type="ARBA" id="ARBA00023268"/>
    </source>
</evidence>
<dbReference type="GO" id="GO:0005524">
    <property type="term" value="F:ATP binding"/>
    <property type="evidence" value="ECO:0007669"/>
    <property type="project" value="UniProtKB-UniRule"/>
</dbReference>
<keyword evidence="5 12" id="KW-0548">Nucleotidyltransferase</keyword>
<dbReference type="NCBIfam" id="TIGR00125">
    <property type="entry name" value="cyt_tran_rel"/>
    <property type="match status" value="1"/>
</dbReference>
<accession>A0A1S7LH10</accession>
<feature type="binding site" evidence="12">
    <location>
        <begin position="211"/>
        <end position="214"/>
    </location>
    <ligand>
        <name>ATP</name>
        <dbReference type="ChEBI" id="CHEBI:30616"/>
    </ligand>
</feature>
<dbReference type="InterPro" id="IPR011914">
    <property type="entry name" value="RfaE_dom_II"/>
</dbReference>
<dbReference type="InterPro" id="IPR011611">
    <property type="entry name" value="PfkB_dom"/>
</dbReference>
<feature type="region of interest" description="Ribokinase" evidence="12">
    <location>
        <begin position="1"/>
        <end position="335"/>
    </location>
</feature>
<comment type="subunit">
    <text evidence="12">Homodimer.</text>
</comment>
<feature type="domain" description="Cytidyltransferase-like" evidence="14">
    <location>
        <begin position="363"/>
        <end position="478"/>
    </location>
</feature>
<keyword evidence="7 12" id="KW-0418">Kinase</keyword>
<dbReference type="Gene3D" id="3.40.1190.20">
    <property type="match status" value="1"/>
</dbReference>
<dbReference type="InterPro" id="IPR014729">
    <property type="entry name" value="Rossmann-like_a/b/a_fold"/>
</dbReference>
<evidence type="ECO:0000256" key="4">
    <source>
        <dbReference type="ARBA" id="ARBA00022679"/>
    </source>
</evidence>
<dbReference type="GO" id="GO:0033786">
    <property type="term" value="F:heptose-1-phosphate adenylyltransferase activity"/>
    <property type="evidence" value="ECO:0007669"/>
    <property type="project" value="UniProtKB-UniRule"/>
</dbReference>
<comment type="catalytic activity">
    <reaction evidence="12">
        <text>D-glycero-beta-D-manno-heptose 7-phosphate + ATP = D-glycero-beta-D-manno-heptose 1,7-bisphosphate + ADP + H(+)</text>
        <dbReference type="Rhea" id="RHEA:27473"/>
        <dbReference type="ChEBI" id="CHEBI:15378"/>
        <dbReference type="ChEBI" id="CHEBI:30616"/>
        <dbReference type="ChEBI" id="CHEBI:60204"/>
        <dbReference type="ChEBI" id="CHEBI:60208"/>
        <dbReference type="ChEBI" id="CHEBI:456216"/>
        <dbReference type="EC" id="2.7.1.167"/>
    </reaction>
</comment>
<dbReference type="EMBL" id="LO017727">
    <property type="protein sequence ID" value="CRH05076.1"/>
    <property type="molecule type" value="Genomic_DNA"/>
</dbReference>
<organism evidence="15">
    <name type="scientific">Magnetococcus massalia (strain MO-1)</name>
    <dbReference type="NCBI Taxonomy" id="451514"/>
    <lineage>
        <taxon>Bacteria</taxon>
        <taxon>Pseudomonadati</taxon>
        <taxon>Pseudomonadota</taxon>
        <taxon>Magnetococcia</taxon>
        <taxon>Magnetococcales</taxon>
        <taxon>Magnetococcaceae</taxon>
        <taxon>Magnetococcus</taxon>
    </lineage>
</organism>
<comment type="pathway">
    <text evidence="12">Nucleotide-sugar biosynthesis; ADP-L-glycero-beta-D-manno-heptose biosynthesis; ADP-L-glycero-beta-D-manno-heptose from D-glycero-beta-D-manno-heptose 7-phosphate: step 1/4.</text>
</comment>
<dbReference type="InterPro" id="IPR004821">
    <property type="entry name" value="Cyt_trans-like"/>
</dbReference>
<keyword evidence="9 12" id="KW-0511">Multifunctional enzyme</keyword>
<dbReference type="UniPathway" id="UPA00958"/>
<dbReference type="GO" id="GO:0033785">
    <property type="term" value="F:heptose 7-phosphate kinase activity"/>
    <property type="evidence" value="ECO:0007669"/>
    <property type="project" value="UniProtKB-UniRule"/>
</dbReference>
<dbReference type="GO" id="GO:0097171">
    <property type="term" value="P:ADP-L-glycero-beta-D-manno-heptose biosynthetic process"/>
    <property type="evidence" value="ECO:0007669"/>
    <property type="project" value="UniProtKB-UniPathway"/>
</dbReference>
<reference evidence="15" key="1">
    <citation type="submission" date="2015-04" db="EMBL/GenBank/DDBJ databases">
        <authorList>
            <person name="Syromyatnikov M.Y."/>
            <person name="Popov V.N."/>
        </authorList>
    </citation>
    <scope>NUCLEOTIDE SEQUENCE</scope>
    <source>
        <strain evidence="15">MO-1</strain>
    </source>
</reference>
<comment type="similarity">
    <text evidence="12">In the N-terminal section; belongs to the carbohydrate kinase PfkB family.</text>
</comment>
<comment type="pathway">
    <text evidence="12">Nucleotide-sugar biosynthesis; ADP-L-glycero-beta-D-manno-heptose biosynthesis; ADP-L-glycero-beta-D-manno-heptose from D-glycero-beta-D-manno-heptose 7-phosphate: step 3/4.</text>
</comment>
<feature type="active site" evidence="12">
    <location>
        <position position="281"/>
    </location>
</feature>
<evidence type="ECO:0000256" key="1">
    <source>
        <dbReference type="ARBA" id="ARBA00002319"/>
    </source>
</evidence>
<name>A0A1S7LH10_MAGMO</name>
<dbReference type="UniPathway" id="UPA00356">
    <property type="reaction ID" value="UER00437"/>
</dbReference>
<evidence type="ECO:0000256" key="5">
    <source>
        <dbReference type="ARBA" id="ARBA00022695"/>
    </source>
</evidence>
<evidence type="ECO:0000256" key="8">
    <source>
        <dbReference type="ARBA" id="ARBA00022840"/>
    </source>
</evidence>
<comment type="function">
    <text evidence="1 12">Catalyzes the phosphorylation of D-glycero-D-manno-heptose 7-phosphate at the C-1 position to selectively form D-glycero-beta-D-manno-heptose-1,7-bisphosphate.</text>
</comment>
<dbReference type="Pfam" id="PF01467">
    <property type="entry name" value="CTP_transf_like"/>
    <property type="match status" value="1"/>
</dbReference>
<evidence type="ECO:0000256" key="10">
    <source>
        <dbReference type="ARBA" id="ARBA00023277"/>
    </source>
</evidence>
<dbReference type="InterPro" id="IPR023030">
    <property type="entry name" value="Bifunc_HldE"/>
</dbReference>
<dbReference type="SUPFAM" id="SSF53613">
    <property type="entry name" value="Ribokinase-like"/>
    <property type="match status" value="1"/>
</dbReference>
<comment type="pathway">
    <text evidence="3">Bacterial outer membrane biogenesis; LPS core biosynthesis.</text>
</comment>
<dbReference type="InterPro" id="IPR002173">
    <property type="entry name" value="Carboh/pur_kinase_PfkB_CS"/>
</dbReference>
<dbReference type="HAMAP" id="MF_01603">
    <property type="entry name" value="HldE"/>
    <property type="match status" value="1"/>
</dbReference>
<evidence type="ECO:0000256" key="3">
    <source>
        <dbReference type="ARBA" id="ARBA00004713"/>
    </source>
</evidence>
<dbReference type="Pfam" id="PF00294">
    <property type="entry name" value="PfkB"/>
    <property type="match status" value="1"/>
</dbReference>
<keyword evidence="6 12" id="KW-0547">Nucleotide-binding</keyword>
<proteinExistence type="inferred from homology"/>
<dbReference type="EC" id="2.7.1.167" evidence="12"/>
<dbReference type="InterPro" id="IPR011913">
    <property type="entry name" value="RfaE_dom_I"/>
</dbReference>
<dbReference type="FunFam" id="3.40.1190.20:FF:000002">
    <property type="entry name" value="Bifunctional protein HldE"/>
    <property type="match status" value="1"/>
</dbReference>
<dbReference type="CDD" id="cd01172">
    <property type="entry name" value="RfaE_like"/>
    <property type="match status" value="1"/>
</dbReference>
<dbReference type="InterPro" id="IPR029056">
    <property type="entry name" value="Ribokinase-like"/>
</dbReference>
<dbReference type="NCBIfam" id="TIGR02198">
    <property type="entry name" value="rfaE_dom_I"/>
    <property type="match status" value="1"/>
</dbReference>
<evidence type="ECO:0000259" key="13">
    <source>
        <dbReference type="Pfam" id="PF00294"/>
    </source>
</evidence>
<dbReference type="GO" id="GO:0009244">
    <property type="term" value="P:lipopolysaccharide core region biosynthetic process"/>
    <property type="evidence" value="ECO:0007669"/>
    <property type="project" value="UniProtKB-UniPathway"/>
</dbReference>
<protein>
    <recommendedName>
        <fullName evidence="12">Bifunctional protein HldE</fullName>
    </recommendedName>
    <domain>
        <recommendedName>
            <fullName evidence="12">D-beta-D-heptose 7-phosphate kinase</fullName>
            <ecNumber evidence="12">2.7.1.167</ecNumber>
        </recommendedName>
        <alternativeName>
            <fullName evidence="12">D-beta-D-heptose 7-phosphotransferase</fullName>
        </alternativeName>
        <alternativeName>
            <fullName evidence="12">D-glycero-beta-D-manno-heptose-7-phosphate kinase</fullName>
        </alternativeName>
    </domain>
    <domain>
        <recommendedName>
            <fullName evidence="12">D-beta-D-heptose 1-phosphate adenylyltransferase</fullName>
            <ecNumber evidence="12">2.7.7.70</ecNumber>
        </recommendedName>
        <alternativeName>
            <fullName evidence="12">D-glycero-beta-D-manno-heptose 1-phosphate adenylyltransferase</fullName>
        </alternativeName>
    </domain>
</protein>
<comment type="function">
    <text evidence="2 12">Catalyzes the ADP transfer from ATP to D-glycero-beta-D-manno-heptose 1-phosphate, yielding ADP-D-glycero-beta-D-manno-heptose.</text>
</comment>
<comment type="catalytic activity">
    <reaction evidence="11 12">
        <text>D-glycero-beta-D-manno-heptose 1-phosphate + ATP + H(+) = ADP-D-glycero-beta-D-manno-heptose + diphosphate</text>
        <dbReference type="Rhea" id="RHEA:27465"/>
        <dbReference type="ChEBI" id="CHEBI:15378"/>
        <dbReference type="ChEBI" id="CHEBI:30616"/>
        <dbReference type="ChEBI" id="CHEBI:33019"/>
        <dbReference type="ChEBI" id="CHEBI:59967"/>
        <dbReference type="ChEBI" id="CHEBI:61593"/>
        <dbReference type="EC" id="2.7.7.70"/>
    </reaction>
</comment>
<sequence length="493" mass="53417">MFENRNNVLGAVENGFHHKRVLVVGDLMLDRYLWGNVSRISPEAPVPVVHMTRESHRCGGAANVASNLAKLGLETVIAGFVGPDANGDLLLESLQQMSVSCAGVLKVDEWPTITKDRVVGGHQQMLRLDRECPIPTSINWSERLQAELLPMLDGDLRPDVIILSDYAKGVLSHELSQALTVRARNLGIPVLVDPKGNDYSRYRHATALSPNRGELAAATGHDGDDLKSLLESGEALRQSLDVSFLAVTLSDQGIALVDGAEHNRRIPALAKEVFDVSGAGDTVIATLAAGMAAGLTHLDALHLANLAASVVVGKVGTAPVTLAELRSALANEEAIEHSEKICSWEQAQERMEVWKHRGETVVFTNGCFDLLHAGHVTYLEHARRLGHRLVLGLNTDASVQRLKGPSRPLIHEQDRAKVLAALASIDLVVLFDQETPLELIRLLRPDILAKGADYTEDQVVGGDLVKSWGGKVSLVKLVEGRSTTNIVDRIRTQ</sequence>
<dbReference type="PANTHER" id="PTHR46969:SF1">
    <property type="entry name" value="BIFUNCTIONAL PROTEIN HLDE"/>
    <property type="match status" value="1"/>
</dbReference>
<evidence type="ECO:0000256" key="7">
    <source>
        <dbReference type="ARBA" id="ARBA00022777"/>
    </source>
</evidence>
<evidence type="ECO:0000256" key="12">
    <source>
        <dbReference type="HAMAP-Rule" id="MF_01603"/>
    </source>
</evidence>